<dbReference type="PANTHER" id="PTHR43174:SF1">
    <property type="entry name" value="UDP-N-ACETYLGLUCOSAMINE 2-EPIMERASE"/>
    <property type="match status" value="1"/>
</dbReference>
<dbReference type="AlphaFoldDB" id="A0A0F8CG40"/>
<dbReference type="EMBL" id="JJOU01000094">
    <property type="protein sequence ID" value="KKG15157.1"/>
    <property type="molecule type" value="Genomic_DNA"/>
</dbReference>
<evidence type="ECO:0000313" key="2">
    <source>
        <dbReference type="EMBL" id="KKG15157.1"/>
    </source>
</evidence>
<dbReference type="Pfam" id="PF02350">
    <property type="entry name" value="Epimerase_2"/>
    <property type="match status" value="1"/>
</dbReference>
<dbReference type="Proteomes" id="UP000034047">
    <property type="component" value="Unassembled WGS sequence"/>
</dbReference>
<protein>
    <submittedName>
        <fullName evidence="2">UDP-N-acetylglucosamine 2-epimerase</fullName>
    </submittedName>
</protein>
<accession>A0A0F8CG40</accession>
<dbReference type="CDD" id="cd03786">
    <property type="entry name" value="GTB_UDP-GlcNAc_2-Epimerase"/>
    <property type="match status" value="1"/>
</dbReference>
<sequence>MIGIILGTRPEIIKMSPVIKECEDQGLEYFILHTGQHYSYEMDRIFFDMLNLPQPDYNLDVGSGTHASQTGKIMVGIENVLNKELPEVVLVQGDTNTVLSGSLAAAKLNIKIGHVEAGLRSFDRGMPEEINRIVSDHISDYLFTPTKTSYSQLIKEGIDPKKVFVTGNTVVDAVYQNIEIAKNKIDILKDLYLLPQNYILVTFHRAENVDIKERLEGIIIGLKLIKNYFSLPIIFPIHPRTAKMIEKFGFSLEGINVIPPQGFLEFLQLEANAKFVLTDSGGLQEETCILGTPCITLRDNTERPETLEVGSNVLAGVDPLAILNHAKNAVRRKHWSNPYGNGTAAKLIVDICKNTASEKSCSDKYGDETAAKLALNV</sequence>
<organism evidence="2 3">
    <name type="scientific">Methanosarcina mazei</name>
    <name type="common">Methanosarcina frisia</name>
    <dbReference type="NCBI Taxonomy" id="2209"/>
    <lineage>
        <taxon>Archaea</taxon>
        <taxon>Methanobacteriati</taxon>
        <taxon>Methanobacteriota</taxon>
        <taxon>Stenosarchaea group</taxon>
        <taxon>Methanomicrobia</taxon>
        <taxon>Methanosarcinales</taxon>
        <taxon>Methanosarcinaceae</taxon>
        <taxon>Methanosarcina</taxon>
    </lineage>
</organism>
<dbReference type="PANTHER" id="PTHR43174">
    <property type="entry name" value="UDP-N-ACETYLGLUCOSAMINE 2-EPIMERASE"/>
    <property type="match status" value="1"/>
</dbReference>
<dbReference type="RefSeq" id="WP_080940426.1">
    <property type="nucleotide sequence ID" value="NZ_JJOU01000094.1"/>
</dbReference>
<reference evidence="2 3" key="1">
    <citation type="journal article" date="2015" name="ISME J.">
        <title>Genomic and phenotypic differentiation among Methanosarcina mazei populations from Columbia River sediment.</title>
        <authorList>
            <person name="Youngblut N.D."/>
            <person name="Wirth J.S."/>
            <person name="Henriksen J.R."/>
            <person name="Smith M."/>
            <person name="Simon H."/>
            <person name="Metcalf W.W."/>
            <person name="Whitaker R.J."/>
        </authorList>
    </citation>
    <scope>NUCLEOTIDE SEQUENCE [LARGE SCALE GENOMIC DNA]</scope>
    <source>
        <strain evidence="2 3">2.F.T.2.6</strain>
    </source>
</reference>
<dbReference type="NCBIfam" id="TIGR00236">
    <property type="entry name" value="wecB"/>
    <property type="match status" value="1"/>
</dbReference>
<proteinExistence type="predicted"/>
<evidence type="ECO:0000313" key="3">
    <source>
        <dbReference type="Proteomes" id="UP000034047"/>
    </source>
</evidence>
<dbReference type="SUPFAM" id="SSF53756">
    <property type="entry name" value="UDP-Glycosyltransferase/glycogen phosphorylase"/>
    <property type="match status" value="1"/>
</dbReference>
<feature type="domain" description="UDP-N-acetylglucosamine 2-epimerase" evidence="1">
    <location>
        <begin position="23"/>
        <end position="352"/>
    </location>
</feature>
<dbReference type="InterPro" id="IPR029767">
    <property type="entry name" value="WecB-like"/>
</dbReference>
<dbReference type="Gene3D" id="3.40.50.2000">
    <property type="entry name" value="Glycogen Phosphorylase B"/>
    <property type="match status" value="2"/>
</dbReference>
<evidence type="ECO:0000259" key="1">
    <source>
        <dbReference type="Pfam" id="PF02350"/>
    </source>
</evidence>
<dbReference type="PATRIC" id="fig|2209.41.peg.3384"/>
<name>A0A0F8CG40_METMZ</name>
<dbReference type="InterPro" id="IPR003331">
    <property type="entry name" value="UDP_GlcNAc_Epimerase_2_dom"/>
</dbReference>
<gene>
    <name evidence="2" type="ORF">DU34_15515</name>
</gene>
<comment type="caution">
    <text evidence="2">The sequence shown here is derived from an EMBL/GenBank/DDBJ whole genome shotgun (WGS) entry which is preliminary data.</text>
</comment>